<feature type="transmembrane region" description="Helical" evidence="7">
    <location>
        <begin position="376"/>
        <end position="397"/>
    </location>
</feature>
<dbReference type="PANTHER" id="PTHR23517">
    <property type="entry name" value="RESISTANCE PROTEIN MDTM, PUTATIVE-RELATED-RELATED"/>
    <property type="match status" value="1"/>
</dbReference>
<keyword evidence="4 7" id="KW-0812">Transmembrane</keyword>
<dbReference type="InterPro" id="IPR011701">
    <property type="entry name" value="MFS"/>
</dbReference>
<evidence type="ECO:0000313" key="10">
    <source>
        <dbReference type="Proteomes" id="UP000050463"/>
    </source>
</evidence>
<feature type="transmembrane region" description="Helical" evidence="7">
    <location>
        <begin position="92"/>
        <end position="114"/>
    </location>
</feature>
<dbReference type="GO" id="GO:0022857">
    <property type="term" value="F:transmembrane transporter activity"/>
    <property type="evidence" value="ECO:0007669"/>
    <property type="project" value="InterPro"/>
</dbReference>
<dbReference type="SUPFAM" id="SSF103473">
    <property type="entry name" value="MFS general substrate transporter"/>
    <property type="match status" value="1"/>
</dbReference>
<evidence type="ECO:0000259" key="8">
    <source>
        <dbReference type="PROSITE" id="PS50850"/>
    </source>
</evidence>
<dbReference type="Proteomes" id="UP000050463">
    <property type="component" value="Unassembled WGS sequence"/>
</dbReference>
<dbReference type="PROSITE" id="PS50850">
    <property type="entry name" value="MFS"/>
    <property type="match status" value="1"/>
</dbReference>
<sequence>MKIYDQLKELSYEVKLVLFVQWLTAVGYFSVIPFLVVYLVNTLALSTQFATFQLSLFLAGQYGATFIGGLLTDKKSAQFTMKVGLALQISCYLLFMYIGSDTLLICILSTLIGISKGLFTPAAKALVAKVSDGDNGVLLFSFRSTINNIGVAVGSTIGGLLIGIGSGNFFLSAALSQAFAFVVLLKVEKPLELYLSANSIKKLNVSVKSSLICIFKTPAIWVLSLLYALFSFLYMQLESSFPLFASNYWGTSAVTFLFITNAIVVILLQVYLNVWMNERFSHWMTMAIGFTSLTICFIGLGLTTELWMFIVFVSIYTVGEITIDPTIDSVVALQVRDEFLGTAYGVLGIAGLLGGVTGNIASGHFLSSMTGAPETLWSICTLVALLSVFFSIIIWSLKNKRKYFLLGIVNKR</sequence>
<keyword evidence="3" id="KW-1003">Cell membrane</keyword>
<evidence type="ECO:0000256" key="7">
    <source>
        <dbReference type="SAM" id="Phobius"/>
    </source>
</evidence>
<feature type="transmembrane region" description="Helical" evidence="7">
    <location>
        <begin position="247"/>
        <end position="268"/>
    </location>
</feature>
<dbReference type="Gene3D" id="1.20.1250.20">
    <property type="entry name" value="MFS general substrate transporter like domains"/>
    <property type="match status" value="1"/>
</dbReference>
<feature type="domain" description="Major facilitator superfamily (MFS) profile" evidence="8">
    <location>
        <begin position="14"/>
        <end position="402"/>
    </location>
</feature>
<evidence type="ECO:0000313" key="9">
    <source>
        <dbReference type="EMBL" id="KPL96094.1"/>
    </source>
</evidence>
<feature type="transmembrane region" description="Helical" evidence="7">
    <location>
        <begin position="160"/>
        <end position="185"/>
    </location>
</feature>
<proteinExistence type="predicted"/>
<dbReference type="InterPro" id="IPR036259">
    <property type="entry name" value="MFS_trans_sf"/>
</dbReference>
<name>A0A837P1C1_VIBSP</name>
<dbReference type="GO" id="GO:0005886">
    <property type="term" value="C:plasma membrane"/>
    <property type="evidence" value="ECO:0007669"/>
    <property type="project" value="UniProtKB-SubCell"/>
</dbReference>
<keyword evidence="5 7" id="KW-1133">Transmembrane helix</keyword>
<dbReference type="Pfam" id="PF07690">
    <property type="entry name" value="MFS_1"/>
    <property type="match status" value="1"/>
</dbReference>
<dbReference type="AlphaFoldDB" id="A0A837P1C1"/>
<evidence type="ECO:0000256" key="5">
    <source>
        <dbReference type="ARBA" id="ARBA00022989"/>
    </source>
</evidence>
<comment type="subcellular location">
    <subcellularLocation>
        <location evidence="1">Cell membrane</location>
        <topology evidence="1">Multi-pass membrane protein</topology>
    </subcellularLocation>
</comment>
<dbReference type="InterPro" id="IPR050171">
    <property type="entry name" value="MFS_Transporters"/>
</dbReference>
<protein>
    <recommendedName>
        <fullName evidence="8">Major facilitator superfamily (MFS) profile domain-containing protein</fullName>
    </recommendedName>
</protein>
<evidence type="ECO:0000256" key="6">
    <source>
        <dbReference type="ARBA" id="ARBA00023136"/>
    </source>
</evidence>
<organism evidence="9 10">
    <name type="scientific">Vibrio splendidus</name>
    <dbReference type="NCBI Taxonomy" id="29497"/>
    <lineage>
        <taxon>Bacteria</taxon>
        <taxon>Pseudomonadati</taxon>
        <taxon>Pseudomonadota</taxon>
        <taxon>Gammaproteobacteria</taxon>
        <taxon>Vibrionales</taxon>
        <taxon>Vibrionaceae</taxon>
        <taxon>Vibrio</taxon>
    </lineage>
</organism>
<dbReference type="InterPro" id="IPR020846">
    <property type="entry name" value="MFS_dom"/>
</dbReference>
<keyword evidence="6 7" id="KW-0472">Membrane</keyword>
<dbReference type="EMBL" id="LIZK01000001">
    <property type="protein sequence ID" value="KPL96094.1"/>
    <property type="molecule type" value="Genomic_DNA"/>
</dbReference>
<dbReference type="RefSeq" id="WP_054545809.1">
    <property type="nucleotide sequence ID" value="NZ_LIZK01000001.1"/>
</dbReference>
<feature type="transmembrane region" description="Helical" evidence="7">
    <location>
        <begin position="52"/>
        <end position="71"/>
    </location>
</feature>
<evidence type="ECO:0000256" key="2">
    <source>
        <dbReference type="ARBA" id="ARBA00022448"/>
    </source>
</evidence>
<comment type="caution">
    <text evidence="9">The sequence shown here is derived from an EMBL/GenBank/DDBJ whole genome shotgun (WGS) entry which is preliminary data.</text>
</comment>
<keyword evidence="2" id="KW-0813">Transport</keyword>
<feature type="transmembrane region" description="Helical" evidence="7">
    <location>
        <begin position="280"/>
        <end position="300"/>
    </location>
</feature>
<reference evidence="9 10" key="1">
    <citation type="submission" date="2015-08" db="EMBL/GenBank/DDBJ databases">
        <title>Draft Genome Sequence of Vibrio splendidus UCD-SED7.</title>
        <authorList>
            <person name="Lee R.D."/>
            <person name="Lang J.M."/>
            <person name="Coil D.A."/>
            <person name="Jospin G."/>
            <person name="Eisen J.A."/>
        </authorList>
    </citation>
    <scope>NUCLEOTIDE SEQUENCE [LARGE SCALE GENOMIC DNA]</scope>
    <source>
        <strain evidence="9 10">UCD-SED7</strain>
    </source>
</reference>
<dbReference type="PANTHER" id="PTHR23517:SF2">
    <property type="entry name" value="MULTIDRUG RESISTANCE PROTEIN MDTH"/>
    <property type="match status" value="1"/>
</dbReference>
<gene>
    <name evidence="9" type="ORF">AN168_01950</name>
</gene>
<feature type="transmembrane region" description="Helical" evidence="7">
    <location>
        <begin position="306"/>
        <end position="327"/>
    </location>
</feature>
<feature type="transmembrane region" description="Helical" evidence="7">
    <location>
        <begin position="211"/>
        <end position="235"/>
    </location>
</feature>
<evidence type="ECO:0000256" key="3">
    <source>
        <dbReference type="ARBA" id="ARBA00022475"/>
    </source>
</evidence>
<evidence type="ECO:0000256" key="1">
    <source>
        <dbReference type="ARBA" id="ARBA00004651"/>
    </source>
</evidence>
<evidence type="ECO:0000256" key="4">
    <source>
        <dbReference type="ARBA" id="ARBA00022692"/>
    </source>
</evidence>
<feature type="transmembrane region" description="Helical" evidence="7">
    <location>
        <begin position="339"/>
        <end position="356"/>
    </location>
</feature>
<accession>A0A837P1C1</accession>
<feature type="transmembrane region" description="Helical" evidence="7">
    <location>
        <begin position="16"/>
        <end position="40"/>
    </location>
</feature>